<feature type="compositionally biased region" description="Polar residues" evidence="1">
    <location>
        <begin position="10"/>
        <end position="29"/>
    </location>
</feature>
<gene>
    <name evidence="2" type="ORF">ABEB36_005792</name>
</gene>
<dbReference type="AlphaFoldDB" id="A0ABD1F2I1"/>
<protein>
    <submittedName>
        <fullName evidence="2">Uncharacterized protein</fullName>
    </submittedName>
</protein>
<dbReference type="EMBL" id="JBDJPC010000004">
    <property type="protein sequence ID" value="KAL1506422.1"/>
    <property type="molecule type" value="Genomic_DNA"/>
</dbReference>
<evidence type="ECO:0000256" key="1">
    <source>
        <dbReference type="SAM" id="MobiDB-lite"/>
    </source>
</evidence>
<comment type="caution">
    <text evidence="2">The sequence shown here is derived from an EMBL/GenBank/DDBJ whole genome shotgun (WGS) entry which is preliminary data.</text>
</comment>
<feature type="region of interest" description="Disordered" evidence="1">
    <location>
        <begin position="1"/>
        <end position="93"/>
    </location>
</feature>
<dbReference type="InterPro" id="IPR021109">
    <property type="entry name" value="Peptidase_aspartic_dom_sf"/>
</dbReference>
<name>A0ABD1F2I1_HYPHA</name>
<organism evidence="2 3">
    <name type="scientific">Hypothenemus hampei</name>
    <name type="common">Coffee berry borer</name>
    <dbReference type="NCBI Taxonomy" id="57062"/>
    <lineage>
        <taxon>Eukaryota</taxon>
        <taxon>Metazoa</taxon>
        <taxon>Ecdysozoa</taxon>
        <taxon>Arthropoda</taxon>
        <taxon>Hexapoda</taxon>
        <taxon>Insecta</taxon>
        <taxon>Pterygota</taxon>
        <taxon>Neoptera</taxon>
        <taxon>Endopterygota</taxon>
        <taxon>Coleoptera</taxon>
        <taxon>Polyphaga</taxon>
        <taxon>Cucujiformia</taxon>
        <taxon>Curculionidae</taxon>
        <taxon>Scolytinae</taxon>
        <taxon>Hypothenemus</taxon>
    </lineage>
</organism>
<keyword evidence="3" id="KW-1185">Reference proteome</keyword>
<reference evidence="2 3" key="1">
    <citation type="submission" date="2024-05" db="EMBL/GenBank/DDBJ databases">
        <title>Genetic variation in Jamaican populations of the coffee berry borer (Hypothenemus hampei).</title>
        <authorList>
            <person name="Errbii M."/>
            <person name="Myrie A."/>
        </authorList>
    </citation>
    <scope>NUCLEOTIDE SEQUENCE [LARGE SCALE GENOMIC DNA]</scope>
    <source>
        <strain evidence="2">JA-Hopewell-2020-01-JO</strain>
        <tissue evidence="2">Whole body</tissue>
    </source>
</reference>
<dbReference type="Gene3D" id="2.40.70.10">
    <property type="entry name" value="Acid Proteases"/>
    <property type="match status" value="1"/>
</dbReference>
<evidence type="ECO:0000313" key="3">
    <source>
        <dbReference type="Proteomes" id="UP001566132"/>
    </source>
</evidence>
<sequence length="378" mass="43218">MSTNRRKNFRGNSNQRVPANPSTTYNHRFNNTDHVHEHRSRNYRQNQHYRQQEYVDYDTENYDRQESYPQDRFNRSRNARAQRGNGQMNSDYVPNIRRRDEPFLCQDCHSIRHYTYNNSESSRGQDAPRQEESGIFIKGSINGGPVTSIFLASGANQSLADKSIANEITPIPHNAAYKDIGGNKVKPIGTSNISLKFGNLHTEVSALILPGLPRLLTLGGDFLMQNNAYMNFGNNTIRLKIQGKSTTVELENRKASGPVETVDLSHLIYETSSLPESQSSEIACKEDCHKTASDYSSFRRDTRTHDTELQFQDNSTSMLSKAVLSYPELKNNTITVEEITKRYYHIKLGENSREFLGKNTFFNVRNLPSLDIESEEDE</sequence>
<dbReference type="Proteomes" id="UP001566132">
    <property type="component" value="Unassembled WGS sequence"/>
</dbReference>
<accession>A0ABD1F2I1</accession>
<proteinExistence type="predicted"/>
<evidence type="ECO:0000313" key="2">
    <source>
        <dbReference type="EMBL" id="KAL1506422.1"/>
    </source>
</evidence>